<feature type="transmembrane region" description="Helical" evidence="2">
    <location>
        <begin position="44"/>
        <end position="62"/>
    </location>
</feature>
<dbReference type="OrthoDB" id="5192391at2"/>
<gene>
    <name evidence="4" type="ORF">EH165_04230</name>
</gene>
<dbReference type="KEGG" id="nak:EH165_04230"/>
<keyword evidence="5" id="KW-1185">Reference proteome</keyword>
<keyword evidence="4" id="KW-0966">Cell projection</keyword>
<feature type="region of interest" description="Disordered" evidence="1">
    <location>
        <begin position="1"/>
        <end position="33"/>
    </location>
</feature>
<dbReference type="CDD" id="cd11614">
    <property type="entry name" value="SAF_CpaB_FlgA_like"/>
    <property type="match status" value="1"/>
</dbReference>
<accession>A0A3G8ZJY3</accession>
<dbReference type="InterPro" id="IPR013974">
    <property type="entry name" value="SAF"/>
</dbReference>
<evidence type="ECO:0000256" key="1">
    <source>
        <dbReference type="SAM" id="MobiDB-lite"/>
    </source>
</evidence>
<name>A0A3G8ZJY3_9ACTN</name>
<feature type="compositionally biased region" description="Basic and acidic residues" evidence="1">
    <location>
        <begin position="1"/>
        <end position="11"/>
    </location>
</feature>
<reference evidence="4 5" key="1">
    <citation type="submission" date="2018-11" db="EMBL/GenBank/DDBJ databases">
        <authorList>
            <person name="Da X."/>
        </authorList>
    </citation>
    <scope>NUCLEOTIDE SEQUENCE [LARGE SCALE GENOMIC DNA]</scope>
    <source>
        <strain evidence="4 5">S14-144</strain>
    </source>
</reference>
<keyword evidence="4" id="KW-0282">Flagellum</keyword>
<dbReference type="SMART" id="SM00858">
    <property type="entry name" value="SAF"/>
    <property type="match status" value="1"/>
</dbReference>
<keyword evidence="2" id="KW-1133">Transmembrane helix</keyword>
<evidence type="ECO:0000256" key="2">
    <source>
        <dbReference type="SAM" id="Phobius"/>
    </source>
</evidence>
<reference evidence="4 5" key="2">
    <citation type="submission" date="2018-12" db="EMBL/GenBank/DDBJ databases">
        <title>Nakamurella antarcticus sp. nov., isolated from Antarctica South Shetland Islands soil.</title>
        <authorList>
            <person name="Peng F."/>
        </authorList>
    </citation>
    <scope>NUCLEOTIDE SEQUENCE [LARGE SCALE GENOMIC DNA]</scope>
    <source>
        <strain evidence="4 5">S14-144</strain>
    </source>
</reference>
<dbReference type="Pfam" id="PF08666">
    <property type="entry name" value="SAF"/>
    <property type="match status" value="1"/>
</dbReference>
<proteinExistence type="predicted"/>
<protein>
    <submittedName>
        <fullName evidence="4">Flagellar biosynthesis protein FlgA</fullName>
    </submittedName>
</protein>
<dbReference type="Proteomes" id="UP000268084">
    <property type="component" value="Chromosome"/>
</dbReference>
<keyword evidence="2" id="KW-0472">Membrane</keyword>
<dbReference type="AlphaFoldDB" id="A0A3G8ZJY3"/>
<sequence>MGETVSMHRESPGSALSSSGAEGVGEQPPTPRRLASRSWFDPRIIGGVVLVVLAVVIGAKVVSASSQTSPVWATTRSLAAGTVLAAGDLVAVEVNLAHTAPRYFAAVDPPIGAVLAVAVGGGELLPSSAMGETERGRIVVIPVQPEAMPPGVGHGSTVDLYLTSPASPSGSTGGERTRLLQADLTVQSVTAPSSGGLSGAGANRYQLAVLLSSKDADRLVRTLPDGSAVVVLVAGGS</sequence>
<organism evidence="4 5">
    <name type="scientific">Nakamurella antarctica</name>
    <dbReference type="NCBI Taxonomy" id="1902245"/>
    <lineage>
        <taxon>Bacteria</taxon>
        <taxon>Bacillati</taxon>
        <taxon>Actinomycetota</taxon>
        <taxon>Actinomycetes</taxon>
        <taxon>Nakamurellales</taxon>
        <taxon>Nakamurellaceae</taxon>
        <taxon>Nakamurella</taxon>
    </lineage>
</organism>
<feature type="domain" description="SAF" evidence="3">
    <location>
        <begin position="69"/>
        <end position="131"/>
    </location>
</feature>
<keyword evidence="4" id="KW-0969">Cilium</keyword>
<evidence type="ECO:0000313" key="4">
    <source>
        <dbReference type="EMBL" id="AZI57488.1"/>
    </source>
</evidence>
<keyword evidence="2" id="KW-0812">Transmembrane</keyword>
<dbReference type="EMBL" id="CP034170">
    <property type="protein sequence ID" value="AZI57488.1"/>
    <property type="molecule type" value="Genomic_DNA"/>
</dbReference>
<evidence type="ECO:0000259" key="3">
    <source>
        <dbReference type="SMART" id="SM00858"/>
    </source>
</evidence>
<evidence type="ECO:0000313" key="5">
    <source>
        <dbReference type="Proteomes" id="UP000268084"/>
    </source>
</evidence>